<gene>
    <name evidence="5" type="ORF">H310_08019</name>
</gene>
<feature type="coiled-coil region" evidence="2">
    <location>
        <begin position="44"/>
        <end position="71"/>
    </location>
</feature>
<dbReference type="PANTHER" id="PTHR19305">
    <property type="entry name" value="SYNAPTOSOMAL ASSOCIATED PROTEIN"/>
    <property type="match status" value="1"/>
</dbReference>
<dbReference type="eggNOG" id="ENOG502QTS4">
    <property type="taxonomic scope" value="Eukaryota"/>
</dbReference>
<reference evidence="5" key="1">
    <citation type="submission" date="2013-12" db="EMBL/GenBank/DDBJ databases">
        <title>The Genome Sequence of Aphanomyces invadans NJM9701.</title>
        <authorList>
            <consortium name="The Broad Institute Genomics Platform"/>
            <person name="Russ C."/>
            <person name="Tyler B."/>
            <person name="van West P."/>
            <person name="Dieguez-Uribeondo J."/>
            <person name="Young S.K."/>
            <person name="Zeng Q."/>
            <person name="Gargeya S."/>
            <person name="Fitzgerald M."/>
            <person name="Abouelleil A."/>
            <person name="Alvarado L."/>
            <person name="Chapman S.B."/>
            <person name="Gainer-Dewar J."/>
            <person name="Goldberg J."/>
            <person name="Griggs A."/>
            <person name="Gujja S."/>
            <person name="Hansen M."/>
            <person name="Howarth C."/>
            <person name="Imamovic A."/>
            <person name="Ireland A."/>
            <person name="Larimer J."/>
            <person name="McCowan C."/>
            <person name="Murphy C."/>
            <person name="Pearson M."/>
            <person name="Poon T.W."/>
            <person name="Priest M."/>
            <person name="Roberts A."/>
            <person name="Saif S."/>
            <person name="Shea T."/>
            <person name="Sykes S."/>
            <person name="Wortman J."/>
            <person name="Nusbaum C."/>
            <person name="Birren B."/>
        </authorList>
    </citation>
    <scope>NUCLEOTIDE SEQUENCE [LARGE SCALE GENOMIC DNA]</scope>
    <source>
        <strain evidence="5">NJM9701</strain>
    </source>
</reference>
<comment type="similarity">
    <text evidence="1">Belongs to the SNAP-25 family.</text>
</comment>
<dbReference type="RefSeq" id="XP_008871837.1">
    <property type="nucleotide sequence ID" value="XM_008873615.1"/>
</dbReference>
<accession>A0A024U066</accession>
<feature type="domain" description="T-SNARE coiled-coil homology" evidence="4">
    <location>
        <begin position="13"/>
        <end position="75"/>
    </location>
</feature>
<sequence>MEIRRPQGEASAKASRSEPQQKYIESLRTTAETLNIARETAVALSQQSEALDRAERNLDLTETTVKQANHVVRGMTWSGWLYNKFTKEPSLSRPLPSTDISMGFICPECRVAQRSQHGLLEHYASMHGDGPSSSPQDSQQRQSIRELFASSSSQTHDNSTSQRSGNVDDEGLNPDQRAFLDALAPQLLEMKHASRAIGNALDHHNAQLDRIDAKSEKTKDDLRLVTAKAVKLTSSSMTIDAQFRCALQEQQSRRFLTVVNGDPTFSMDTASESCIFRAFTLTGNAEVWGFQHEQSMRWLGLNMFGSVKAQGEALRSYEQFALDTGREWTTLYSFASTFGNGGWLCVRQDGSVHCIRRTASNKDQAMRVKIVRIEPPVAAERSRS</sequence>
<dbReference type="CDD" id="cd15841">
    <property type="entry name" value="SNARE_Qc"/>
    <property type="match status" value="1"/>
</dbReference>
<protein>
    <recommendedName>
        <fullName evidence="4">t-SNARE coiled-coil homology domain-containing protein</fullName>
    </recommendedName>
</protein>
<dbReference type="GeneID" id="20085069"/>
<evidence type="ECO:0000256" key="3">
    <source>
        <dbReference type="SAM" id="MobiDB-lite"/>
    </source>
</evidence>
<evidence type="ECO:0000313" key="5">
    <source>
        <dbReference type="EMBL" id="ETV99281.1"/>
    </source>
</evidence>
<dbReference type="Gene3D" id="1.20.5.110">
    <property type="match status" value="2"/>
</dbReference>
<evidence type="ECO:0000256" key="1">
    <source>
        <dbReference type="ARBA" id="ARBA00009480"/>
    </source>
</evidence>
<dbReference type="PROSITE" id="PS50192">
    <property type="entry name" value="T_SNARE"/>
    <property type="match status" value="2"/>
</dbReference>
<feature type="region of interest" description="Disordered" evidence="3">
    <location>
        <begin position="123"/>
        <end position="174"/>
    </location>
</feature>
<dbReference type="OrthoDB" id="19261at2759"/>
<dbReference type="SUPFAM" id="SSF58038">
    <property type="entry name" value="SNARE fusion complex"/>
    <property type="match status" value="2"/>
</dbReference>
<feature type="compositionally biased region" description="Low complexity" evidence="3">
    <location>
        <begin position="150"/>
        <end position="162"/>
    </location>
</feature>
<feature type="region of interest" description="Disordered" evidence="3">
    <location>
        <begin position="1"/>
        <end position="22"/>
    </location>
</feature>
<proteinExistence type="inferred from homology"/>
<dbReference type="SMART" id="SM00397">
    <property type="entry name" value="t_SNARE"/>
    <property type="match status" value="2"/>
</dbReference>
<dbReference type="EMBL" id="KI913967">
    <property type="protein sequence ID" value="ETV99281.1"/>
    <property type="molecule type" value="Genomic_DNA"/>
</dbReference>
<dbReference type="GO" id="GO:0005886">
    <property type="term" value="C:plasma membrane"/>
    <property type="evidence" value="ECO:0007669"/>
    <property type="project" value="TreeGrafter"/>
</dbReference>
<evidence type="ECO:0000256" key="2">
    <source>
        <dbReference type="SAM" id="Coils"/>
    </source>
</evidence>
<name>A0A024U066_9STRA</name>
<dbReference type="VEuPathDB" id="FungiDB:H310_08019"/>
<dbReference type="AlphaFoldDB" id="A0A024U066"/>
<feature type="compositionally biased region" description="Low complexity" evidence="3">
    <location>
        <begin position="128"/>
        <end position="142"/>
    </location>
</feature>
<feature type="domain" description="T-SNARE coiled-coil homology" evidence="4">
    <location>
        <begin position="170"/>
        <end position="232"/>
    </location>
</feature>
<dbReference type="InterPro" id="IPR000727">
    <property type="entry name" value="T_SNARE_dom"/>
</dbReference>
<dbReference type="PANTHER" id="PTHR19305:SF9">
    <property type="entry name" value="SYNAPTOSOMAL-ASSOCIATED PROTEIN 29"/>
    <property type="match status" value="1"/>
</dbReference>
<organism evidence="5">
    <name type="scientific">Aphanomyces invadans</name>
    <dbReference type="NCBI Taxonomy" id="157072"/>
    <lineage>
        <taxon>Eukaryota</taxon>
        <taxon>Sar</taxon>
        <taxon>Stramenopiles</taxon>
        <taxon>Oomycota</taxon>
        <taxon>Saprolegniomycetes</taxon>
        <taxon>Saprolegniales</taxon>
        <taxon>Verrucalvaceae</taxon>
        <taxon>Aphanomyces</taxon>
    </lineage>
</organism>
<keyword evidence="2" id="KW-0175">Coiled coil</keyword>
<evidence type="ECO:0000259" key="4">
    <source>
        <dbReference type="PROSITE" id="PS50192"/>
    </source>
</evidence>